<dbReference type="GO" id="GO:0005509">
    <property type="term" value="F:calcium ion binding"/>
    <property type="evidence" value="ECO:0007669"/>
    <property type="project" value="InterPro"/>
</dbReference>
<evidence type="ECO:0000256" key="1">
    <source>
        <dbReference type="ARBA" id="ARBA00022837"/>
    </source>
</evidence>
<dbReference type="EMBL" id="QKKF02008850">
    <property type="protein sequence ID" value="RZF45523.1"/>
    <property type="molecule type" value="Genomic_DNA"/>
</dbReference>
<feature type="chain" id="PRO_5019804307" description="EF-hand domain-containing protein" evidence="2">
    <location>
        <begin position="22"/>
        <end position="185"/>
    </location>
</feature>
<dbReference type="InParanoid" id="A0A482XI75"/>
<dbReference type="Proteomes" id="UP000291343">
    <property type="component" value="Unassembled WGS sequence"/>
</dbReference>
<evidence type="ECO:0000313" key="4">
    <source>
        <dbReference type="EMBL" id="RZF45523.1"/>
    </source>
</evidence>
<evidence type="ECO:0000259" key="3">
    <source>
        <dbReference type="PROSITE" id="PS50222"/>
    </source>
</evidence>
<keyword evidence="1" id="KW-0106">Calcium</keyword>
<protein>
    <recommendedName>
        <fullName evidence="3">EF-hand domain-containing protein</fullName>
    </recommendedName>
</protein>
<evidence type="ECO:0000256" key="2">
    <source>
        <dbReference type="SAM" id="SignalP"/>
    </source>
</evidence>
<feature type="domain" description="EF-hand" evidence="3">
    <location>
        <begin position="80"/>
        <end position="115"/>
    </location>
</feature>
<keyword evidence="2" id="KW-0732">Signal</keyword>
<dbReference type="PROSITE" id="PS50222">
    <property type="entry name" value="EF_HAND_2"/>
    <property type="match status" value="1"/>
</dbReference>
<sequence>MMRPLLLTAVVSLACFGFSGAAKDFKDENNNYIHVYDFNITRSLKAAEAAAGADNIIDRNEYIEFSKIMLPSYAPAAAEMPIEEMHGLFNLMDVDQNNELSIKEYVLGALQYQEFNYYDTNPKDNLLSDDELMKMFDTPDKVNGQQYYSYSGHASFVEFYHRFLAHSKLNIDWQSTLGLRRLTTQ</sequence>
<proteinExistence type="predicted"/>
<dbReference type="Gene3D" id="1.10.238.10">
    <property type="entry name" value="EF-hand"/>
    <property type="match status" value="1"/>
</dbReference>
<dbReference type="PROSITE" id="PS00018">
    <property type="entry name" value="EF_HAND_1"/>
    <property type="match status" value="1"/>
</dbReference>
<name>A0A482XI75_LAOST</name>
<dbReference type="InterPro" id="IPR011992">
    <property type="entry name" value="EF-hand-dom_pair"/>
</dbReference>
<organism evidence="4 5">
    <name type="scientific">Laodelphax striatellus</name>
    <name type="common">Small brown planthopper</name>
    <name type="synonym">Delphax striatella</name>
    <dbReference type="NCBI Taxonomy" id="195883"/>
    <lineage>
        <taxon>Eukaryota</taxon>
        <taxon>Metazoa</taxon>
        <taxon>Ecdysozoa</taxon>
        <taxon>Arthropoda</taxon>
        <taxon>Hexapoda</taxon>
        <taxon>Insecta</taxon>
        <taxon>Pterygota</taxon>
        <taxon>Neoptera</taxon>
        <taxon>Paraneoptera</taxon>
        <taxon>Hemiptera</taxon>
        <taxon>Auchenorrhyncha</taxon>
        <taxon>Fulgoroidea</taxon>
        <taxon>Delphacidae</taxon>
        <taxon>Criomorphinae</taxon>
        <taxon>Laodelphax</taxon>
    </lineage>
</organism>
<dbReference type="InterPro" id="IPR002048">
    <property type="entry name" value="EF_hand_dom"/>
</dbReference>
<evidence type="ECO:0000313" key="5">
    <source>
        <dbReference type="Proteomes" id="UP000291343"/>
    </source>
</evidence>
<reference evidence="4 5" key="1">
    <citation type="journal article" date="2017" name="Gigascience">
        <title>Genome sequence of the small brown planthopper, Laodelphax striatellus.</title>
        <authorList>
            <person name="Zhu J."/>
            <person name="Jiang F."/>
            <person name="Wang X."/>
            <person name="Yang P."/>
            <person name="Bao Y."/>
            <person name="Zhao W."/>
            <person name="Wang W."/>
            <person name="Lu H."/>
            <person name="Wang Q."/>
            <person name="Cui N."/>
            <person name="Li J."/>
            <person name="Chen X."/>
            <person name="Luo L."/>
            <person name="Yu J."/>
            <person name="Kang L."/>
            <person name="Cui F."/>
        </authorList>
    </citation>
    <scope>NUCLEOTIDE SEQUENCE [LARGE SCALE GENOMIC DNA]</scope>
    <source>
        <strain evidence="4">Lst14</strain>
    </source>
</reference>
<comment type="caution">
    <text evidence="4">The sequence shown here is derived from an EMBL/GenBank/DDBJ whole genome shotgun (WGS) entry which is preliminary data.</text>
</comment>
<dbReference type="AlphaFoldDB" id="A0A482XI75"/>
<feature type="signal peptide" evidence="2">
    <location>
        <begin position="1"/>
        <end position="21"/>
    </location>
</feature>
<dbReference type="PROSITE" id="PS51257">
    <property type="entry name" value="PROKAR_LIPOPROTEIN"/>
    <property type="match status" value="1"/>
</dbReference>
<keyword evidence="5" id="KW-1185">Reference proteome</keyword>
<dbReference type="SUPFAM" id="SSF47473">
    <property type="entry name" value="EF-hand"/>
    <property type="match status" value="1"/>
</dbReference>
<dbReference type="InterPro" id="IPR018247">
    <property type="entry name" value="EF_Hand_1_Ca_BS"/>
</dbReference>
<gene>
    <name evidence="4" type="ORF">LSTR_LSTR005725</name>
</gene>
<accession>A0A482XI75</accession>